<keyword evidence="1" id="KW-0732">Signal</keyword>
<accession>A0A4R6XAX7</accession>
<feature type="signal peptide" evidence="1">
    <location>
        <begin position="1"/>
        <end position="24"/>
    </location>
</feature>
<evidence type="ECO:0000313" key="2">
    <source>
        <dbReference type="EMBL" id="TDR16365.1"/>
    </source>
</evidence>
<evidence type="ECO:0000313" key="3">
    <source>
        <dbReference type="Proteomes" id="UP000295724"/>
    </source>
</evidence>
<sequence>MSNMKFKAMVGFCLMGLMGDFAFAAQHETKPELDELSWDQQFQLHLLNSDDSDLQAFGLLQLSSVLTAPMADERVVKQVKKAIKSLSERGDLSSQALFIMTNVCHSQLEPGVCDQSYFIAKQLQDYPDDMAVYLSPLNQAFQLEIEGEVFDLVKQMAATPYLSNHSHYSQAYEDALHSYFKQHPFSDSMIDEALVEHLNWFHRDDEISEELLEGLRQNMPENILLIKMIVSELSMPILPYKGLMDACRTYDELSEECLTIADKLTSLSKDYIGIIIGLAIPEQMYEAQGLIQKHQEALFNKEQKKAEVACLGKLVNVSDIFGENRSDMSERFKVTRQAGERAGMIHHANLLYQRALLQDAEQAEAMNPEHCLVE</sequence>
<dbReference type="Proteomes" id="UP000295724">
    <property type="component" value="Unassembled WGS sequence"/>
</dbReference>
<feature type="chain" id="PRO_5020693361" evidence="1">
    <location>
        <begin position="25"/>
        <end position="374"/>
    </location>
</feature>
<evidence type="ECO:0000256" key="1">
    <source>
        <dbReference type="SAM" id="SignalP"/>
    </source>
</evidence>
<dbReference type="EMBL" id="SNZB01000008">
    <property type="protein sequence ID" value="TDR16365.1"/>
    <property type="molecule type" value="Genomic_DNA"/>
</dbReference>
<proteinExistence type="predicted"/>
<dbReference type="RefSeq" id="WP_099020089.1">
    <property type="nucleotide sequence ID" value="NZ_SNZB01000008.1"/>
</dbReference>
<reference evidence="2 3" key="1">
    <citation type="submission" date="2019-03" db="EMBL/GenBank/DDBJ databases">
        <title>Genomic Encyclopedia of Type Strains, Phase IV (KMG-IV): sequencing the most valuable type-strain genomes for metagenomic binning, comparative biology and taxonomic classification.</title>
        <authorList>
            <person name="Goeker M."/>
        </authorList>
    </citation>
    <scope>NUCLEOTIDE SEQUENCE [LARGE SCALE GENOMIC DNA]</scope>
    <source>
        <strain evidence="2 3">DSM 25488</strain>
    </source>
</reference>
<organism evidence="2 3">
    <name type="scientific">Marinicella litoralis</name>
    <dbReference type="NCBI Taxonomy" id="644220"/>
    <lineage>
        <taxon>Bacteria</taxon>
        <taxon>Pseudomonadati</taxon>
        <taxon>Pseudomonadota</taxon>
        <taxon>Gammaproteobacteria</taxon>
        <taxon>Lysobacterales</taxon>
        <taxon>Marinicellaceae</taxon>
        <taxon>Marinicella</taxon>
    </lineage>
</organism>
<dbReference type="AlphaFoldDB" id="A0A4R6XAX7"/>
<name>A0A4R6XAX7_9GAMM</name>
<comment type="caution">
    <text evidence="2">The sequence shown here is derived from an EMBL/GenBank/DDBJ whole genome shotgun (WGS) entry which is preliminary data.</text>
</comment>
<gene>
    <name evidence="2" type="ORF">C8D91_2892</name>
</gene>
<keyword evidence="3" id="KW-1185">Reference proteome</keyword>
<protein>
    <submittedName>
        <fullName evidence="2">Uncharacterized protein</fullName>
    </submittedName>
</protein>